<evidence type="ECO:0000259" key="7">
    <source>
        <dbReference type="PROSITE" id="PS50850"/>
    </source>
</evidence>
<evidence type="ECO:0000256" key="1">
    <source>
        <dbReference type="ARBA" id="ARBA00004141"/>
    </source>
</evidence>
<dbReference type="Proteomes" id="UP000655523">
    <property type="component" value="Unassembled WGS sequence"/>
</dbReference>
<feature type="transmembrane region" description="Helical" evidence="6">
    <location>
        <begin position="352"/>
        <end position="374"/>
    </location>
</feature>
<evidence type="ECO:0000256" key="6">
    <source>
        <dbReference type="SAM" id="Phobius"/>
    </source>
</evidence>
<comment type="caution">
    <text evidence="8">The sequence shown here is derived from an EMBL/GenBank/DDBJ whole genome shotgun (WGS) entry which is preliminary data.</text>
</comment>
<feature type="transmembrane region" description="Helical" evidence="6">
    <location>
        <begin position="32"/>
        <end position="55"/>
    </location>
</feature>
<dbReference type="AlphaFoldDB" id="A0A972P325"/>
<dbReference type="EMBL" id="WOEZ01000329">
    <property type="protein sequence ID" value="NPT62492.1"/>
    <property type="molecule type" value="Genomic_DNA"/>
</dbReference>
<evidence type="ECO:0000256" key="3">
    <source>
        <dbReference type="ARBA" id="ARBA00022692"/>
    </source>
</evidence>
<evidence type="ECO:0000256" key="5">
    <source>
        <dbReference type="ARBA" id="ARBA00023136"/>
    </source>
</evidence>
<sequence>MNSKSGTIGDFPESPFQTAKDDLVYKKVGWRLLPLLLVCYVVAFLDRINIGYAQLQMQKTLSYNMEVYALGAGIFFIGYFLFEVPSNLMLERIGARKTLFRIMLCWGIIASAMAFVRTPTQFYILRFMLGAFEAGFFPGIILYFTYWYPSVRRGQVVAIFMSATTVAGMLAGPISGAILKYLNNVGGYYGWQWLFILQGLPAVALGIVVFLRLDDGPGAAAWLSADEKALLNERLERDEKETSGESAGGFLHMLRDPKVYALSAAYFLLLGASYTVVFTLPALIHGWGIKDLFGVGILAAVPQVCAIGGMIWIGRHSDVHKERRWHFAFSTTLAAAGLGVVAVMQGQATGQIVASLVGMTVAYIGLSSATPLFFTLTSEYLSKGAAAGGLALVSSLGNLGAAAAPSVNAMLTKSMGSNVYGLYLVMALYVVSGLLILLAIKATGERSGARSQITGRV</sequence>
<feature type="transmembrane region" description="Helical" evidence="6">
    <location>
        <begin position="122"/>
        <end position="144"/>
    </location>
</feature>
<feature type="transmembrane region" description="Helical" evidence="6">
    <location>
        <begin position="259"/>
        <end position="280"/>
    </location>
</feature>
<feature type="transmembrane region" description="Helical" evidence="6">
    <location>
        <begin position="419"/>
        <end position="440"/>
    </location>
</feature>
<dbReference type="PANTHER" id="PTHR43791:SF36">
    <property type="entry name" value="TRANSPORTER, PUTATIVE (AFU_ORTHOLOGUE AFUA_6G08340)-RELATED"/>
    <property type="match status" value="1"/>
</dbReference>
<keyword evidence="9" id="KW-1185">Reference proteome</keyword>
<dbReference type="InterPro" id="IPR020846">
    <property type="entry name" value="MFS_dom"/>
</dbReference>
<keyword evidence="4 6" id="KW-1133">Transmembrane helix</keyword>
<feature type="domain" description="Major facilitator superfamily (MFS) profile" evidence="7">
    <location>
        <begin position="32"/>
        <end position="444"/>
    </location>
</feature>
<dbReference type="FunFam" id="1.20.1250.20:FF:000018">
    <property type="entry name" value="MFS transporter permease"/>
    <property type="match status" value="1"/>
</dbReference>
<comment type="subcellular location">
    <subcellularLocation>
        <location evidence="1">Membrane</location>
        <topology evidence="1">Multi-pass membrane protein</topology>
    </subcellularLocation>
</comment>
<evidence type="ECO:0000256" key="2">
    <source>
        <dbReference type="ARBA" id="ARBA00022448"/>
    </source>
</evidence>
<evidence type="ECO:0000313" key="9">
    <source>
        <dbReference type="Proteomes" id="UP000655523"/>
    </source>
</evidence>
<feature type="transmembrane region" description="Helical" evidence="6">
    <location>
        <begin position="191"/>
        <end position="211"/>
    </location>
</feature>
<reference evidence="8 9" key="1">
    <citation type="submission" date="2019-11" db="EMBL/GenBank/DDBJ databases">
        <title>Metabolism of dissolved organic matter in forest soils.</title>
        <authorList>
            <person name="Cyle K.T."/>
            <person name="Wilhelm R.C."/>
            <person name="Martinez C.E."/>
        </authorList>
    </citation>
    <scope>NUCLEOTIDE SEQUENCE [LARGE SCALE GENOMIC DNA]</scope>
    <source>
        <strain evidence="8 9">5N</strain>
    </source>
</reference>
<keyword evidence="3 6" id="KW-0812">Transmembrane</keyword>
<dbReference type="Gene3D" id="1.20.1250.20">
    <property type="entry name" value="MFS general substrate transporter like domains"/>
    <property type="match status" value="2"/>
</dbReference>
<dbReference type="Pfam" id="PF07690">
    <property type="entry name" value="MFS_1"/>
    <property type="match status" value="1"/>
</dbReference>
<organism evidence="8 9">
    <name type="scientific">Paraburkholderia elongata</name>
    <dbReference type="NCBI Taxonomy" id="2675747"/>
    <lineage>
        <taxon>Bacteria</taxon>
        <taxon>Pseudomonadati</taxon>
        <taxon>Pseudomonadota</taxon>
        <taxon>Betaproteobacteria</taxon>
        <taxon>Burkholderiales</taxon>
        <taxon>Burkholderiaceae</taxon>
        <taxon>Paraburkholderia</taxon>
    </lineage>
</organism>
<dbReference type="RefSeq" id="WP_172178956.1">
    <property type="nucleotide sequence ID" value="NZ_WOEZ01000329.1"/>
</dbReference>
<feature type="transmembrane region" description="Helical" evidence="6">
    <location>
        <begin position="292"/>
        <end position="313"/>
    </location>
</feature>
<dbReference type="InterPro" id="IPR036259">
    <property type="entry name" value="MFS_trans_sf"/>
</dbReference>
<protein>
    <submittedName>
        <fullName evidence="8">MFS transporter</fullName>
    </submittedName>
</protein>
<evidence type="ECO:0000313" key="8">
    <source>
        <dbReference type="EMBL" id="NPT62492.1"/>
    </source>
</evidence>
<feature type="transmembrane region" description="Helical" evidence="6">
    <location>
        <begin position="325"/>
        <end position="346"/>
    </location>
</feature>
<proteinExistence type="predicted"/>
<feature type="transmembrane region" description="Helical" evidence="6">
    <location>
        <begin position="98"/>
        <end position="116"/>
    </location>
</feature>
<dbReference type="GO" id="GO:0022857">
    <property type="term" value="F:transmembrane transporter activity"/>
    <property type="evidence" value="ECO:0007669"/>
    <property type="project" value="InterPro"/>
</dbReference>
<dbReference type="CDD" id="cd17319">
    <property type="entry name" value="MFS_ExuT_GudP_like"/>
    <property type="match status" value="1"/>
</dbReference>
<feature type="transmembrane region" description="Helical" evidence="6">
    <location>
        <begin position="156"/>
        <end position="179"/>
    </location>
</feature>
<keyword evidence="5 6" id="KW-0472">Membrane</keyword>
<gene>
    <name evidence="8" type="ORF">GNZ13_50360</name>
</gene>
<dbReference type="InterPro" id="IPR011701">
    <property type="entry name" value="MFS"/>
</dbReference>
<feature type="transmembrane region" description="Helical" evidence="6">
    <location>
        <begin position="386"/>
        <end position="407"/>
    </location>
</feature>
<dbReference type="PANTHER" id="PTHR43791">
    <property type="entry name" value="PERMEASE-RELATED"/>
    <property type="match status" value="1"/>
</dbReference>
<feature type="transmembrane region" description="Helical" evidence="6">
    <location>
        <begin position="67"/>
        <end position="86"/>
    </location>
</feature>
<dbReference type="PROSITE" id="PS50850">
    <property type="entry name" value="MFS"/>
    <property type="match status" value="1"/>
</dbReference>
<accession>A0A972P325</accession>
<dbReference type="GO" id="GO:0016020">
    <property type="term" value="C:membrane"/>
    <property type="evidence" value="ECO:0007669"/>
    <property type="project" value="UniProtKB-SubCell"/>
</dbReference>
<name>A0A972P325_9BURK</name>
<evidence type="ECO:0000256" key="4">
    <source>
        <dbReference type="ARBA" id="ARBA00022989"/>
    </source>
</evidence>
<dbReference type="SUPFAM" id="SSF103473">
    <property type="entry name" value="MFS general substrate transporter"/>
    <property type="match status" value="1"/>
</dbReference>
<keyword evidence="2" id="KW-0813">Transport</keyword>